<dbReference type="GO" id="GO:0016491">
    <property type="term" value="F:oxidoreductase activity"/>
    <property type="evidence" value="ECO:0007669"/>
    <property type="project" value="UniProtKB-KW"/>
</dbReference>
<evidence type="ECO:0000256" key="4">
    <source>
        <dbReference type="ARBA" id="ARBA00023002"/>
    </source>
</evidence>
<proteinExistence type="inferred from homology"/>
<dbReference type="PANTHER" id="PTHR43747">
    <property type="entry name" value="FAD-BINDING PROTEIN"/>
    <property type="match status" value="1"/>
</dbReference>
<accession>A0A9N9LQD2</accession>
<dbReference type="InterPro" id="IPR036188">
    <property type="entry name" value="FAD/NAD-bd_sf"/>
</dbReference>
<evidence type="ECO:0000256" key="1">
    <source>
        <dbReference type="ARBA" id="ARBA00005706"/>
    </source>
</evidence>
<gene>
    <name evidence="6" type="ORF">HYALB_00010270</name>
</gene>
<dbReference type="Proteomes" id="UP000701801">
    <property type="component" value="Unassembled WGS sequence"/>
</dbReference>
<keyword evidence="7" id="KW-1185">Reference proteome</keyword>
<name>A0A9N9LQD2_9HELO</name>
<dbReference type="PANTHER" id="PTHR43747:SF5">
    <property type="entry name" value="FAD-BINDING DOMAIN-CONTAINING PROTEIN"/>
    <property type="match status" value="1"/>
</dbReference>
<dbReference type="Pfam" id="PF01494">
    <property type="entry name" value="FAD_binding_3"/>
    <property type="match status" value="1"/>
</dbReference>
<keyword evidence="2" id="KW-0285">Flavoprotein</keyword>
<comment type="similarity">
    <text evidence="1">Belongs to the flavin-dependent halogenase family.</text>
</comment>
<reference evidence="6" key="1">
    <citation type="submission" date="2021-07" db="EMBL/GenBank/DDBJ databases">
        <authorList>
            <person name="Durling M."/>
        </authorList>
    </citation>
    <scope>NUCLEOTIDE SEQUENCE</scope>
</reference>
<organism evidence="6 7">
    <name type="scientific">Hymenoscyphus albidus</name>
    <dbReference type="NCBI Taxonomy" id="595503"/>
    <lineage>
        <taxon>Eukaryota</taxon>
        <taxon>Fungi</taxon>
        <taxon>Dikarya</taxon>
        <taxon>Ascomycota</taxon>
        <taxon>Pezizomycotina</taxon>
        <taxon>Leotiomycetes</taxon>
        <taxon>Helotiales</taxon>
        <taxon>Helotiaceae</taxon>
        <taxon>Hymenoscyphus</taxon>
    </lineage>
</organism>
<dbReference type="InterPro" id="IPR050816">
    <property type="entry name" value="Flavin-dep_Halogenase_NPB"/>
</dbReference>
<evidence type="ECO:0000313" key="7">
    <source>
        <dbReference type="Proteomes" id="UP000701801"/>
    </source>
</evidence>
<keyword evidence="3" id="KW-0274">FAD</keyword>
<sequence length="519" mass="57237">MTLPEKCQVLVVGGGPAGSYTASVLGREGIDTVLVEMEHHPRYHIGESLLPSFRHYLKFIDLDKTFDSYGFMVKPGAAFKMNPTDREGYTDFLATGGSNNYSWNVIRSEADEILFRHAAKSGAKTFEGIKINSIEFDQSQNTDKISGIIGRPVSAAWSSKGEGTNGIIHFDYIVDATGRAGFLNTKYLKTATTTKHSRMLPTGPTSREVAHMEVGLRVKTPFSSRHYEVLLINPMRPVQKPLTIRNIDESGWAWLIPLHDGTQSISVVMNQEIAIKKKGAYSSTEEFYMESLKQAPMLIELLGKGERVTPVNYALPYARIVGDAGCFIDPFFSSGVHLAGTGGLSAGTTIAASIKGDVDEVTAAEWHSNKIKHGYARFLIVVLSAYKQMRNQGQSVLADYGEDDFDRAFSFFRPVIQGTTDATSKITQAEFSKTIEFLNKAFKPVFDPPINSTNGDGIATPVDIQEQLTAEDMEALQALRKYHSKDGEGLENFTTDVIDGLIPRLEMTRLTLIPANQHE</sequence>
<dbReference type="SUPFAM" id="SSF51905">
    <property type="entry name" value="FAD/NAD(P)-binding domain"/>
    <property type="match status" value="1"/>
</dbReference>
<evidence type="ECO:0000259" key="5">
    <source>
        <dbReference type="Pfam" id="PF01494"/>
    </source>
</evidence>
<comment type="caution">
    <text evidence="6">The sequence shown here is derived from an EMBL/GenBank/DDBJ whole genome shotgun (WGS) entry which is preliminary data.</text>
</comment>
<evidence type="ECO:0000256" key="3">
    <source>
        <dbReference type="ARBA" id="ARBA00022827"/>
    </source>
</evidence>
<evidence type="ECO:0000256" key="2">
    <source>
        <dbReference type="ARBA" id="ARBA00022630"/>
    </source>
</evidence>
<keyword evidence="4" id="KW-0560">Oxidoreductase</keyword>
<dbReference type="AlphaFoldDB" id="A0A9N9LQD2"/>
<feature type="domain" description="FAD-binding" evidence="5">
    <location>
        <begin position="6"/>
        <end position="182"/>
    </location>
</feature>
<protein>
    <recommendedName>
        <fullName evidence="5">FAD-binding domain-containing protein</fullName>
    </recommendedName>
</protein>
<dbReference type="Gene3D" id="3.50.50.60">
    <property type="entry name" value="FAD/NAD(P)-binding domain"/>
    <property type="match status" value="1"/>
</dbReference>
<dbReference type="InterPro" id="IPR002938">
    <property type="entry name" value="FAD-bd"/>
</dbReference>
<dbReference type="OrthoDB" id="3546014at2759"/>
<dbReference type="EMBL" id="CAJVRM010000308">
    <property type="protein sequence ID" value="CAG8979384.1"/>
    <property type="molecule type" value="Genomic_DNA"/>
</dbReference>
<evidence type="ECO:0000313" key="6">
    <source>
        <dbReference type="EMBL" id="CAG8979384.1"/>
    </source>
</evidence>
<dbReference type="GO" id="GO:0071949">
    <property type="term" value="F:FAD binding"/>
    <property type="evidence" value="ECO:0007669"/>
    <property type="project" value="InterPro"/>
</dbReference>